<dbReference type="InterPro" id="IPR051396">
    <property type="entry name" value="Bact_Antivir_Def_Nuclease"/>
</dbReference>
<gene>
    <name evidence="2" type="ORF">EDC23_2540</name>
</gene>
<dbReference type="SUPFAM" id="SSF52540">
    <property type="entry name" value="P-loop containing nucleoside triphosphate hydrolases"/>
    <property type="match status" value="1"/>
</dbReference>
<sequence>MVASVISRLSDTKTFTQDSLPFCPTREFVNLRHGGPYKNQSNFGYLRVSAEDGGNELHSDIKIYRGRNEGNVGCEVSGSVALRQIIAGDKKPFSVYVPGLSGIPQVEEYRTESIVRRGVASGEANLYLRNVMFLIKEKNRLNELIKLVRNIFPAISLFVSFDPVKDLHIDVRVSVTGMSGKRIPLELVGTGVQQALQILSYVVLFRPFVLLLDEPDSHLHPDNQGLLAKIMLAIASETETNIIATTHKLKGSKPFTEQPGLANFHL</sequence>
<evidence type="ECO:0000259" key="1">
    <source>
        <dbReference type="Pfam" id="PF13175"/>
    </source>
</evidence>
<reference evidence="2 3" key="1">
    <citation type="submission" date="2019-03" db="EMBL/GenBank/DDBJ databases">
        <title>Genomic Encyclopedia of Type Strains, Phase IV (KMG-IV): sequencing the most valuable type-strain genomes for metagenomic binning, comparative biology and taxonomic classification.</title>
        <authorList>
            <person name="Goeker M."/>
        </authorList>
    </citation>
    <scope>NUCLEOTIDE SEQUENCE [LARGE SCALE GENOMIC DNA]</scope>
    <source>
        <strain evidence="2 3">DSM 16326</strain>
    </source>
</reference>
<dbReference type="EMBL" id="SOQX01000008">
    <property type="protein sequence ID" value="TDX99327.1"/>
    <property type="molecule type" value="Genomic_DNA"/>
</dbReference>
<name>A0A4R8IGK0_9GAMM</name>
<organism evidence="2 3">
    <name type="scientific">Thiohalophilus thiocyanatoxydans</name>
    <dbReference type="NCBI Taxonomy" id="381308"/>
    <lineage>
        <taxon>Bacteria</taxon>
        <taxon>Pseudomonadati</taxon>
        <taxon>Pseudomonadota</taxon>
        <taxon>Gammaproteobacteria</taxon>
        <taxon>Thiohalomonadales</taxon>
        <taxon>Thiohalophilaceae</taxon>
        <taxon>Thiohalophilus</taxon>
    </lineage>
</organism>
<dbReference type="Proteomes" id="UP000294914">
    <property type="component" value="Unassembled WGS sequence"/>
</dbReference>
<dbReference type="RefSeq" id="WP_134085069.1">
    <property type="nucleotide sequence ID" value="NZ_SOQX01000008.1"/>
</dbReference>
<dbReference type="OrthoDB" id="3322489at2"/>
<dbReference type="InterPro" id="IPR027417">
    <property type="entry name" value="P-loop_NTPase"/>
</dbReference>
<dbReference type="Pfam" id="PF13175">
    <property type="entry name" value="AAA_15"/>
    <property type="match status" value="1"/>
</dbReference>
<dbReference type="Gene3D" id="3.40.50.300">
    <property type="entry name" value="P-loop containing nucleotide triphosphate hydrolases"/>
    <property type="match status" value="1"/>
</dbReference>
<dbReference type="PANTHER" id="PTHR43581">
    <property type="entry name" value="ATP/GTP PHOSPHATASE"/>
    <property type="match status" value="1"/>
</dbReference>
<keyword evidence="3" id="KW-1185">Reference proteome</keyword>
<dbReference type="AlphaFoldDB" id="A0A4R8IGK0"/>
<evidence type="ECO:0000313" key="3">
    <source>
        <dbReference type="Proteomes" id="UP000294914"/>
    </source>
</evidence>
<feature type="domain" description="Endonuclease GajA/Old nuclease/RecF-like AAA" evidence="1">
    <location>
        <begin position="140"/>
        <end position="247"/>
    </location>
</feature>
<dbReference type="InterPro" id="IPR041685">
    <property type="entry name" value="AAA_GajA/Old/RecF-like"/>
</dbReference>
<comment type="caution">
    <text evidence="2">The sequence shown here is derived from an EMBL/GenBank/DDBJ whole genome shotgun (WGS) entry which is preliminary data.</text>
</comment>
<protein>
    <submittedName>
        <fullName evidence="2">ABC-type transporter Mla maintaining outer membrane lipid asymmetry ATPase subunit MlaF</fullName>
    </submittedName>
</protein>
<evidence type="ECO:0000313" key="2">
    <source>
        <dbReference type="EMBL" id="TDX99327.1"/>
    </source>
</evidence>
<dbReference type="PANTHER" id="PTHR43581:SF4">
    <property type="entry name" value="ATP_GTP PHOSPHATASE"/>
    <property type="match status" value="1"/>
</dbReference>
<accession>A0A4R8IGK0</accession>
<dbReference type="CDD" id="cd00267">
    <property type="entry name" value="ABC_ATPase"/>
    <property type="match status" value="1"/>
</dbReference>
<proteinExistence type="predicted"/>